<dbReference type="EMBL" id="LAZR01044425">
    <property type="protein sequence ID" value="KKL04676.1"/>
    <property type="molecule type" value="Genomic_DNA"/>
</dbReference>
<comment type="caution">
    <text evidence="5">The sequence shown here is derived from an EMBL/GenBank/DDBJ whole genome shotgun (WGS) entry which is preliminary data.</text>
</comment>
<evidence type="ECO:0000259" key="4">
    <source>
        <dbReference type="Pfam" id="PF00005"/>
    </source>
</evidence>
<dbReference type="GO" id="GO:0015807">
    <property type="term" value="P:L-amino acid transport"/>
    <property type="evidence" value="ECO:0007669"/>
    <property type="project" value="TreeGrafter"/>
</dbReference>
<dbReference type="GO" id="GO:0016887">
    <property type="term" value="F:ATP hydrolysis activity"/>
    <property type="evidence" value="ECO:0007669"/>
    <property type="project" value="InterPro"/>
</dbReference>
<comment type="similarity">
    <text evidence="1">Belongs to the ABC transporter superfamily.</text>
</comment>
<dbReference type="InterPro" id="IPR027417">
    <property type="entry name" value="P-loop_NTPase"/>
</dbReference>
<name>A0A0F9CG94_9ZZZZ</name>
<dbReference type="InterPro" id="IPR052156">
    <property type="entry name" value="BCAA_Transport_ATP-bd_LivF"/>
</dbReference>
<dbReference type="PANTHER" id="PTHR43820">
    <property type="entry name" value="HIGH-AFFINITY BRANCHED-CHAIN AMINO ACID TRANSPORT ATP-BINDING PROTEIN LIVF"/>
    <property type="match status" value="1"/>
</dbReference>
<evidence type="ECO:0000256" key="1">
    <source>
        <dbReference type="ARBA" id="ARBA00005417"/>
    </source>
</evidence>
<feature type="domain" description="ABC transporter" evidence="4">
    <location>
        <begin position="2"/>
        <end position="72"/>
    </location>
</feature>
<dbReference type="GO" id="GO:0005524">
    <property type="term" value="F:ATP binding"/>
    <property type="evidence" value="ECO:0007669"/>
    <property type="project" value="InterPro"/>
</dbReference>
<evidence type="ECO:0000313" key="5">
    <source>
        <dbReference type="EMBL" id="KKL04676.1"/>
    </source>
</evidence>
<dbReference type="InterPro" id="IPR003439">
    <property type="entry name" value="ABC_transporter-like_ATP-bd"/>
</dbReference>
<evidence type="ECO:0000256" key="3">
    <source>
        <dbReference type="ARBA" id="ARBA00022970"/>
    </source>
</evidence>
<dbReference type="PANTHER" id="PTHR43820:SF4">
    <property type="entry name" value="HIGH-AFFINITY BRANCHED-CHAIN AMINO ACID TRANSPORT ATP-BINDING PROTEIN LIVF"/>
    <property type="match status" value="1"/>
</dbReference>
<dbReference type="Pfam" id="PF00005">
    <property type="entry name" value="ABC_tran"/>
    <property type="match status" value="1"/>
</dbReference>
<reference evidence="5" key="1">
    <citation type="journal article" date="2015" name="Nature">
        <title>Complex archaea that bridge the gap between prokaryotes and eukaryotes.</title>
        <authorList>
            <person name="Spang A."/>
            <person name="Saw J.H."/>
            <person name="Jorgensen S.L."/>
            <person name="Zaremba-Niedzwiedzka K."/>
            <person name="Martijn J."/>
            <person name="Lind A.E."/>
            <person name="van Eijk R."/>
            <person name="Schleper C."/>
            <person name="Guy L."/>
            <person name="Ettema T.J."/>
        </authorList>
    </citation>
    <scope>NUCLEOTIDE SEQUENCE</scope>
</reference>
<dbReference type="GO" id="GO:0015658">
    <property type="term" value="F:branched-chain amino acid transmembrane transporter activity"/>
    <property type="evidence" value="ECO:0007669"/>
    <property type="project" value="TreeGrafter"/>
</dbReference>
<proteinExistence type="inferred from homology"/>
<dbReference type="AlphaFoldDB" id="A0A0F9CG94"/>
<organism evidence="5">
    <name type="scientific">marine sediment metagenome</name>
    <dbReference type="NCBI Taxonomy" id="412755"/>
    <lineage>
        <taxon>unclassified sequences</taxon>
        <taxon>metagenomes</taxon>
        <taxon>ecological metagenomes</taxon>
    </lineage>
</organism>
<keyword evidence="2" id="KW-0813">Transport</keyword>
<feature type="non-terminal residue" evidence="5">
    <location>
        <position position="1"/>
    </location>
</feature>
<dbReference type="SUPFAM" id="SSF52540">
    <property type="entry name" value="P-loop containing nucleoside triphosphate hydrolases"/>
    <property type="match status" value="1"/>
</dbReference>
<accession>A0A0F9CG94</accession>
<keyword evidence="3" id="KW-0029">Amino-acid transport</keyword>
<dbReference type="Gene3D" id="3.40.50.300">
    <property type="entry name" value="P-loop containing nucleotide triphosphate hydrolases"/>
    <property type="match status" value="1"/>
</dbReference>
<protein>
    <recommendedName>
        <fullName evidence="4">ABC transporter domain-containing protein</fullName>
    </recommendedName>
</protein>
<gene>
    <name evidence="5" type="ORF">LCGC14_2613660</name>
</gene>
<evidence type="ECO:0000256" key="2">
    <source>
        <dbReference type="ARBA" id="ARBA00022448"/>
    </source>
</evidence>
<sequence length="144" mass="16181">MTVLENLEMGAQFPHSKKVRHQTMEQVFGYFPRLRERIDQKAGTLSGGEQQMLAMGRGLMSLPALMMLDEPSLGLAPLLVSTIFEIIEQINRQGTAILLIEQNVFHSLKFADRAYVLENGQIVIRGGGKELLENSHIRKTYLGL</sequence>